<dbReference type="KEGG" id="esj:SJ05684_c04500"/>
<accession>A0A249P7S7</accession>
<organism evidence="1 2">
    <name type="scientific">Sinorhizobium sojae CCBAU 05684</name>
    <dbReference type="NCBI Taxonomy" id="716928"/>
    <lineage>
        <taxon>Bacteria</taxon>
        <taxon>Pseudomonadati</taxon>
        <taxon>Pseudomonadota</taxon>
        <taxon>Alphaproteobacteria</taxon>
        <taxon>Hyphomicrobiales</taxon>
        <taxon>Rhizobiaceae</taxon>
        <taxon>Sinorhizobium/Ensifer group</taxon>
        <taxon>Sinorhizobium</taxon>
    </lineage>
</organism>
<evidence type="ECO:0000313" key="2">
    <source>
        <dbReference type="Proteomes" id="UP000217211"/>
    </source>
</evidence>
<proteinExistence type="predicted"/>
<dbReference type="Proteomes" id="UP000217211">
    <property type="component" value="Chromosome"/>
</dbReference>
<protein>
    <submittedName>
        <fullName evidence="1">Uncharacterized protein</fullName>
    </submittedName>
</protein>
<evidence type="ECO:0000313" key="1">
    <source>
        <dbReference type="EMBL" id="ASY61916.1"/>
    </source>
</evidence>
<dbReference type="EMBL" id="CP023067">
    <property type="protein sequence ID" value="ASY61916.1"/>
    <property type="molecule type" value="Genomic_DNA"/>
</dbReference>
<gene>
    <name evidence="1" type="ORF">SJ05684_c04500</name>
</gene>
<dbReference type="RefSeq" id="WP_034852163.1">
    <property type="nucleotide sequence ID" value="NZ_AJQT01000017.1"/>
</dbReference>
<reference evidence="1 2" key="1">
    <citation type="submission" date="2017-08" db="EMBL/GenBank/DDBJ databases">
        <title>Multipartite genome sequences of Sinorhizobium species nodulating soybeans.</title>
        <authorList>
            <person name="Tian C.F."/>
        </authorList>
    </citation>
    <scope>NUCLEOTIDE SEQUENCE [LARGE SCALE GENOMIC DNA]</scope>
    <source>
        <strain evidence="1 2">CCBAU 05684</strain>
    </source>
</reference>
<sequence length="63" mass="6784">MKSLATLINAIAFAGLFVAYASVEQVERPDGVRRALETYARALQAGASPLMKPVQHIENGDLI</sequence>
<dbReference type="AlphaFoldDB" id="A0A249P7S7"/>
<name>A0A249P7S7_9HYPH</name>
<dbReference type="OrthoDB" id="8378389at2"/>
<keyword evidence="2" id="KW-1185">Reference proteome</keyword>